<protein>
    <submittedName>
        <fullName evidence="1">Uncharacterized protein</fullName>
    </submittedName>
</protein>
<gene>
    <name evidence="1" type="ORF">NQ176_g7192</name>
</gene>
<evidence type="ECO:0000313" key="1">
    <source>
        <dbReference type="EMBL" id="KAJ2972382.1"/>
    </source>
</evidence>
<accession>A0ACC1MZG3</accession>
<organism evidence="1 2">
    <name type="scientific">Zarea fungicola</name>
    <dbReference type="NCBI Taxonomy" id="93591"/>
    <lineage>
        <taxon>Eukaryota</taxon>
        <taxon>Fungi</taxon>
        <taxon>Dikarya</taxon>
        <taxon>Ascomycota</taxon>
        <taxon>Pezizomycotina</taxon>
        <taxon>Sordariomycetes</taxon>
        <taxon>Hypocreomycetidae</taxon>
        <taxon>Hypocreales</taxon>
        <taxon>Cordycipitaceae</taxon>
        <taxon>Zarea</taxon>
    </lineage>
</organism>
<reference evidence="1" key="1">
    <citation type="submission" date="2022-08" db="EMBL/GenBank/DDBJ databases">
        <title>Genome Sequence of Lecanicillium fungicola.</title>
        <authorList>
            <person name="Buettner E."/>
        </authorList>
    </citation>
    <scope>NUCLEOTIDE SEQUENCE</scope>
    <source>
        <strain evidence="1">Babe33</strain>
    </source>
</reference>
<comment type="caution">
    <text evidence="1">The sequence shown here is derived from an EMBL/GenBank/DDBJ whole genome shotgun (WGS) entry which is preliminary data.</text>
</comment>
<keyword evidence="2" id="KW-1185">Reference proteome</keyword>
<name>A0ACC1MZG3_9HYPO</name>
<dbReference type="Proteomes" id="UP001143910">
    <property type="component" value="Unassembled WGS sequence"/>
</dbReference>
<proteinExistence type="predicted"/>
<dbReference type="EMBL" id="JANJQO010001161">
    <property type="protein sequence ID" value="KAJ2972382.1"/>
    <property type="molecule type" value="Genomic_DNA"/>
</dbReference>
<evidence type="ECO:0000313" key="2">
    <source>
        <dbReference type="Proteomes" id="UP001143910"/>
    </source>
</evidence>
<sequence length="748" mass="84624">MGVPEENAVSKEAMPNDSTNGHQEEALPSYQPAADQQPAAVQASQALPDISLERDFAEQILQKPLKDGSQFYNTVSEGVCLVHLKLLHAIQNMKEDVGYTDGLFGIWDSLVTDSKGLAFDSIPLPAGTNTTKMTENDKRQILLSKLREKRWAIFVARAVDRYETWWASQGGIMLTEDDMSVADGSNYMRYPGMKSQFVWKDSMLPPLDVLMVMHTHMLNPRSFLEDTMRYGLADFWAAGLPWSLIHSAIGDDLTYTTSASVQAAWVAKTGRSWNNQDDPLTKTLKCPYCPARYDAPWTTCGTDEKGTSYRSNDLIGEGYGDGNFSFVCTSCGQHNYKELLSVVKFLHDTTLLLNQSVPMPGTILNPQKGRPEATPVGVDNFARTFPNRMLRMVLRIKIMELIQPGGGHPHPTMNTVKHLIETVASDSQAIRIIDAVLPTRRRYGMQRNARLSTRKMMSRYWGNFTPFALDLCSAVMRQGVFIDKMVNLDWLHSPSAKDTMKRLITKYERFTVIMAANPTQMVVPTLDVDLAWHTHQLRPQHYYQYTVRKMGKFIDHDDKVDESKLDEAFAITSKAYQKAYGEVYSECTCWYCESMLISYLSYSEDAGDFRVISHCIANTSRETAIRSSHISTMGSVLKSKDHKVAEQFYTSGAANLCPPDNSAHISAHNAVRFDDAQSSTERARRARHEQKVEENYQKAKKRAEKSGRQLPPRDEYYSHWGYSYYSESRNTTPALSLSTFHILTPFFL</sequence>